<feature type="compositionally biased region" description="Basic residues" evidence="2">
    <location>
        <begin position="24"/>
        <end position="38"/>
    </location>
</feature>
<dbReference type="AlphaFoldDB" id="W9C4Q3"/>
<comment type="caution">
    <text evidence="3">The sequence shown here is derived from an EMBL/GenBank/DDBJ whole genome shotgun (WGS) entry which is preliminary data.</text>
</comment>
<accession>W9C4Q3</accession>
<evidence type="ECO:0000256" key="1">
    <source>
        <dbReference type="SAM" id="Coils"/>
    </source>
</evidence>
<dbReference type="EMBL" id="AYSA01000583">
    <property type="protein sequence ID" value="ESZ90703.1"/>
    <property type="molecule type" value="Genomic_DNA"/>
</dbReference>
<evidence type="ECO:0000313" key="4">
    <source>
        <dbReference type="Proteomes" id="UP000019487"/>
    </source>
</evidence>
<sequence>MARSSSTQIWVPGSLKEDGEKRLDVKKKRKYKSPPMKKPKVESEDECDHLEEKGEPQTLSLHSTQADGSKSKRKAFIDSDSEDDVPDIPSKKTRFPVTTKPSSSPHKNIQHRRDLPKRLVKFKAAIESLSDDWDVITRAPEVTMIDSLHESLNQRDGIIWQLRKDIATIDALHKTVKEKNTTISQLKEQNARLKQDFAQQVDEVQAFEEVKSFMRSTLGLEASGTK</sequence>
<dbReference type="OrthoDB" id="3548920at2759"/>
<keyword evidence="1" id="KW-0175">Coiled coil</keyword>
<keyword evidence="4" id="KW-1185">Reference proteome</keyword>
<dbReference type="HOGENOM" id="CLU_1220321_0_0_1"/>
<name>W9C4Q3_SCLBF</name>
<feature type="compositionally biased region" description="Polar residues" evidence="2">
    <location>
        <begin position="57"/>
        <end position="68"/>
    </location>
</feature>
<feature type="region of interest" description="Disordered" evidence="2">
    <location>
        <begin position="1"/>
        <end position="111"/>
    </location>
</feature>
<feature type="coiled-coil region" evidence="1">
    <location>
        <begin position="169"/>
        <end position="203"/>
    </location>
</feature>
<gene>
    <name evidence="3" type="ORF">SBOR_8897</name>
</gene>
<evidence type="ECO:0000256" key="2">
    <source>
        <dbReference type="SAM" id="MobiDB-lite"/>
    </source>
</evidence>
<organism evidence="3 4">
    <name type="scientific">Sclerotinia borealis (strain F-4128)</name>
    <dbReference type="NCBI Taxonomy" id="1432307"/>
    <lineage>
        <taxon>Eukaryota</taxon>
        <taxon>Fungi</taxon>
        <taxon>Dikarya</taxon>
        <taxon>Ascomycota</taxon>
        <taxon>Pezizomycotina</taxon>
        <taxon>Leotiomycetes</taxon>
        <taxon>Helotiales</taxon>
        <taxon>Sclerotiniaceae</taxon>
        <taxon>Sclerotinia</taxon>
    </lineage>
</organism>
<dbReference type="Proteomes" id="UP000019487">
    <property type="component" value="Unassembled WGS sequence"/>
</dbReference>
<protein>
    <submittedName>
        <fullName evidence="3">Uncharacterized protein</fullName>
    </submittedName>
</protein>
<evidence type="ECO:0000313" key="3">
    <source>
        <dbReference type="EMBL" id="ESZ90703.1"/>
    </source>
</evidence>
<reference evidence="3 4" key="1">
    <citation type="journal article" date="2014" name="Genome Announc.">
        <title>Draft genome sequence of Sclerotinia borealis, a psychrophilic plant pathogenic fungus.</title>
        <authorList>
            <person name="Mardanov A.V."/>
            <person name="Beletsky A.V."/>
            <person name="Kadnikov V.V."/>
            <person name="Ignatov A.N."/>
            <person name="Ravin N.V."/>
        </authorList>
    </citation>
    <scope>NUCLEOTIDE SEQUENCE [LARGE SCALE GENOMIC DNA]</scope>
    <source>
        <strain evidence="4">F-4157</strain>
    </source>
</reference>
<proteinExistence type="predicted"/>